<dbReference type="SUPFAM" id="SSF51045">
    <property type="entry name" value="WW domain"/>
    <property type="match status" value="1"/>
</dbReference>
<evidence type="ECO:0000256" key="12">
    <source>
        <dbReference type="ARBA" id="ARBA00023242"/>
    </source>
</evidence>
<evidence type="ECO:0000256" key="9">
    <source>
        <dbReference type="ARBA" id="ARBA00023015"/>
    </source>
</evidence>
<evidence type="ECO:0000256" key="10">
    <source>
        <dbReference type="ARBA" id="ARBA00023163"/>
    </source>
</evidence>
<dbReference type="GO" id="GO:0016607">
    <property type="term" value="C:nuclear speck"/>
    <property type="evidence" value="ECO:0007669"/>
    <property type="project" value="UniProtKB-SubCell"/>
</dbReference>
<protein>
    <recommendedName>
        <fullName evidence="3">Polyglutamine-binding protein 1</fullName>
    </recommendedName>
    <alternativeName>
        <fullName evidence="13">Polyglutamine tract-binding protein 1</fullName>
    </alternativeName>
</protein>
<dbReference type="AlphaFoldDB" id="A0A3S3P4V3"/>
<evidence type="ECO:0000256" key="2">
    <source>
        <dbReference type="ARBA" id="ARBA00004463"/>
    </source>
</evidence>
<dbReference type="Gene3D" id="3.40.30.10">
    <property type="entry name" value="Glutaredoxin"/>
    <property type="match status" value="1"/>
</dbReference>
<dbReference type="GO" id="GO:0045087">
    <property type="term" value="P:innate immune response"/>
    <property type="evidence" value="ECO:0007669"/>
    <property type="project" value="UniProtKB-KW"/>
</dbReference>
<keyword evidence="12" id="KW-0539">Nucleus</keyword>
<dbReference type="CDD" id="cd00201">
    <property type="entry name" value="WW"/>
    <property type="match status" value="1"/>
</dbReference>
<comment type="subcellular location">
    <subcellularLocation>
        <location evidence="2">Cytoplasmic granule</location>
    </subcellularLocation>
    <subcellularLocation>
        <location evidence="1">Nucleus speckle</location>
    </subcellularLocation>
</comment>
<dbReference type="Gene3D" id="2.20.70.10">
    <property type="match status" value="1"/>
</dbReference>
<evidence type="ECO:0000256" key="11">
    <source>
        <dbReference type="ARBA" id="ARBA00023187"/>
    </source>
</evidence>
<keyword evidence="5" id="KW-0399">Innate immunity</keyword>
<evidence type="ECO:0000256" key="8">
    <source>
        <dbReference type="ARBA" id="ARBA00022859"/>
    </source>
</evidence>
<evidence type="ECO:0000256" key="6">
    <source>
        <dbReference type="ARBA" id="ARBA00022664"/>
    </source>
</evidence>
<dbReference type="GO" id="GO:0000380">
    <property type="term" value="P:alternative mRNA splicing, via spliceosome"/>
    <property type="evidence" value="ECO:0007669"/>
    <property type="project" value="TreeGrafter"/>
</dbReference>
<evidence type="ECO:0000313" key="18">
    <source>
        <dbReference type="Proteomes" id="UP000285301"/>
    </source>
</evidence>
<evidence type="ECO:0000256" key="3">
    <source>
        <dbReference type="ARBA" id="ARBA00021117"/>
    </source>
</evidence>
<evidence type="ECO:0000256" key="13">
    <source>
        <dbReference type="ARBA" id="ARBA00042167"/>
    </source>
</evidence>
<keyword evidence="6" id="KW-0507">mRNA processing</keyword>
<keyword evidence="7" id="KW-0677">Repeat</keyword>
<evidence type="ECO:0000256" key="14">
    <source>
        <dbReference type="ARBA" id="ARBA00046362"/>
    </source>
</evidence>
<dbReference type="PROSITE" id="PS50020">
    <property type="entry name" value="WW_DOMAIN_2"/>
    <property type="match status" value="1"/>
</dbReference>
<dbReference type="PANTHER" id="PTHR21737:SF3">
    <property type="entry name" value="POLYGLUTAMINE-BINDING PROTEIN 1"/>
    <property type="match status" value="1"/>
</dbReference>
<comment type="subunit">
    <text evidence="14">Interacts with POU3F2/Brn-2, ATXN1, TXNL4A, HTT and AR. Interaction with ATXN1 correlates positively with the length of the polyglutamine tract. Interacts with RNA polymerase II large subunit in a phosphorylation-dependent manner. Forms a ternary complex with ATXN1 mutant and phosphorylated RNA polymerase II. Interacts (via C-terminus) with TXNL4A and CD2BP2. Interacts (via WW domain) with ATN1 and SF3B1, and may interact with additional splice factors. Interacts (via WW domain) with WBP11; Leading to reduce interaction between PQBP1 and TXNL4A. Interacts with CAPRIN1. Interacts with DDX1. Interacts with SFPQ. Interacts with KHSRP.</text>
</comment>
<organism evidence="17 18">
    <name type="scientific">Dinothrombium tinctorium</name>
    <dbReference type="NCBI Taxonomy" id="1965070"/>
    <lineage>
        <taxon>Eukaryota</taxon>
        <taxon>Metazoa</taxon>
        <taxon>Ecdysozoa</taxon>
        <taxon>Arthropoda</taxon>
        <taxon>Chelicerata</taxon>
        <taxon>Arachnida</taxon>
        <taxon>Acari</taxon>
        <taxon>Acariformes</taxon>
        <taxon>Trombidiformes</taxon>
        <taxon>Prostigmata</taxon>
        <taxon>Anystina</taxon>
        <taxon>Parasitengona</taxon>
        <taxon>Trombidioidea</taxon>
        <taxon>Trombidiidae</taxon>
        <taxon>Dinothrombium</taxon>
    </lineage>
</organism>
<dbReference type="STRING" id="1965070.A0A3S3P4V3"/>
<reference evidence="17 18" key="1">
    <citation type="journal article" date="2018" name="Gigascience">
        <title>Genomes of trombidid mites reveal novel predicted allergens and laterally-transferred genes associated with secondary metabolism.</title>
        <authorList>
            <person name="Dong X."/>
            <person name="Chaisiri K."/>
            <person name="Xia D."/>
            <person name="Armstrong S.D."/>
            <person name="Fang Y."/>
            <person name="Donnelly M.J."/>
            <person name="Kadowaki T."/>
            <person name="McGarry J.W."/>
            <person name="Darby A.C."/>
            <person name="Makepeace B.L."/>
        </authorList>
    </citation>
    <scope>NUCLEOTIDE SEQUENCE [LARGE SCALE GENOMIC DNA]</scope>
    <source>
        <strain evidence="17">UoL-WK</strain>
    </source>
</reference>
<keyword evidence="9" id="KW-0805">Transcription regulation</keyword>
<keyword evidence="11" id="KW-0508">mRNA splicing</keyword>
<proteinExistence type="predicted"/>
<keyword evidence="18" id="KW-1185">Reference proteome</keyword>
<accession>A0A3S3P4V3</accession>
<keyword evidence="10" id="KW-0804">Transcription</keyword>
<dbReference type="EMBL" id="NCKU01010194">
    <property type="protein sequence ID" value="RWS00929.1"/>
    <property type="molecule type" value="Genomic_DNA"/>
</dbReference>
<evidence type="ECO:0000256" key="4">
    <source>
        <dbReference type="ARBA" id="ARBA00022553"/>
    </source>
</evidence>
<evidence type="ECO:0000259" key="16">
    <source>
        <dbReference type="PROSITE" id="PS50020"/>
    </source>
</evidence>
<evidence type="ECO:0000256" key="5">
    <source>
        <dbReference type="ARBA" id="ARBA00022588"/>
    </source>
</evidence>
<dbReference type="OrthoDB" id="42462at2759"/>
<evidence type="ECO:0000313" key="17">
    <source>
        <dbReference type="EMBL" id="RWS00929.1"/>
    </source>
</evidence>
<dbReference type="SMART" id="SM00456">
    <property type="entry name" value="WW"/>
    <property type="match status" value="1"/>
</dbReference>
<feature type="compositionally biased region" description="Basic and acidic residues" evidence="15">
    <location>
        <begin position="242"/>
        <end position="255"/>
    </location>
</feature>
<evidence type="ECO:0000256" key="15">
    <source>
        <dbReference type="SAM" id="MobiDB-lite"/>
    </source>
</evidence>
<gene>
    <name evidence="17" type="ORF">B4U79_07874</name>
</gene>
<feature type="region of interest" description="Disordered" evidence="15">
    <location>
        <begin position="154"/>
        <end position="290"/>
    </location>
</feature>
<dbReference type="GO" id="GO:0005737">
    <property type="term" value="C:cytoplasm"/>
    <property type="evidence" value="ECO:0007669"/>
    <property type="project" value="TreeGrafter"/>
</dbReference>
<dbReference type="Proteomes" id="UP000285301">
    <property type="component" value="Unassembled WGS sequence"/>
</dbReference>
<name>A0A3S3P4V3_9ACAR</name>
<dbReference type="InterPro" id="IPR001202">
    <property type="entry name" value="WW_dom"/>
</dbReference>
<feature type="compositionally biased region" description="Low complexity" evidence="15">
    <location>
        <begin position="173"/>
        <end position="182"/>
    </location>
</feature>
<keyword evidence="8" id="KW-0391">Immunity</keyword>
<feature type="domain" description="WW" evidence="16">
    <location>
        <begin position="101"/>
        <end position="135"/>
    </location>
</feature>
<keyword evidence="4" id="KW-0597">Phosphoprotein</keyword>
<evidence type="ECO:0000256" key="7">
    <source>
        <dbReference type="ARBA" id="ARBA00022737"/>
    </source>
</evidence>
<evidence type="ECO:0000256" key="1">
    <source>
        <dbReference type="ARBA" id="ARBA00004324"/>
    </source>
</evidence>
<dbReference type="GO" id="GO:0043021">
    <property type="term" value="F:ribonucleoprotein complex binding"/>
    <property type="evidence" value="ECO:0007669"/>
    <property type="project" value="TreeGrafter"/>
</dbReference>
<comment type="caution">
    <text evidence="17">The sequence shown here is derived from an EMBL/GenBank/DDBJ whole genome shotgun (WGS) entry which is preliminary data.</text>
</comment>
<sequence length="290" mass="32957">MPLPPALLARLQKRGIINESNEESKEKVEECEEVIAEDYDEPNSKSLAFTNKKLKAPVTGCPNKYNIYHECSDFCQKRWGLGKENASPTLKRKYQKLIKKYPLPDEWQQIWDPGVACYYFWNTDTDEVSWLPPSHPKAIVSMSASKLRAMIKEDENMSDDSENEKSSEDGIDSDSSLSSASDSESEVDSDEHNTANKKQKVSPSKRNDYYKYKDKHGRERVKRNDLDPMDPAAYSESCPRGKWSDGLEQKGDAKTGADPTASGPLYQVRPYPNPGSVLRMNKKQRLCDED</sequence>
<dbReference type="PANTHER" id="PTHR21737">
    <property type="entry name" value="POLYGLUTAMINE BINDING PROTEIN 1/MARVEL MEMBRANE-ASSOCIATING DOMAIN CONTAINING 3"/>
    <property type="match status" value="1"/>
</dbReference>
<dbReference type="InterPro" id="IPR036020">
    <property type="entry name" value="WW_dom_sf"/>
</dbReference>